<protein>
    <submittedName>
        <fullName evidence="1">Uncharacterized protein</fullName>
    </submittedName>
</protein>
<sequence>MMRFGVRGTVGNEEEREVWKEMKGHFEENFEEKIKAVIKAKGSEEVVIPPEEEEFKKALEVLEQGKKEESETNIDIW</sequence>
<evidence type="ECO:0000313" key="2">
    <source>
        <dbReference type="Proteomes" id="UP000000788"/>
    </source>
</evidence>
<reference evidence="1 2" key="1">
    <citation type="journal article" date="2007" name="PLoS Genet.">
        <title>Patterns and implications of gene gain and loss in the evolution of Prochlorococcus.</title>
        <authorList>
            <person name="Kettler G.C."/>
            <person name="Martiny A.C."/>
            <person name="Huang K."/>
            <person name="Zucker J."/>
            <person name="Coleman M.L."/>
            <person name="Rodrigue S."/>
            <person name="Chen F."/>
            <person name="Lapidus A."/>
            <person name="Ferriera S."/>
            <person name="Johnson J."/>
            <person name="Steglich C."/>
            <person name="Church G.M."/>
            <person name="Richardson P."/>
            <person name="Chisholm S.W."/>
        </authorList>
    </citation>
    <scope>NUCLEOTIDE SEQUENCE [LARGE SCALE GENOMIC DNA]</scope>
    <source>
        <strain evidence="2">MIT 9211</strain>
    </source>
</reference>
<organism evidence="1 2">
    <name type="scientific">Prochlorococcus marinus (strain MIT 9211)</name>
    <dbReference type="NCBI Taxonomy" id="93059"/>
    <lineage>
        <taxon>Bacteria</taxon>
        <taxon>Bacillati</taxon>
        <taxon>Cyanobacteriota</taxon>
        <taxon>Cyanophyceae</taxon>
        <taxon>Synechococcales</taxon>
        <taxon>Prochlorococcaceae</taxon>
        <taxon>Prochlorococcus</taxon>
    </lineage>
</organism>
<evidence type="ECO:0000313" key="1">
    <source>
        <dbReference type="EMBL" id="ABX08310.1"/>
    </source>
</evidence>
<dbReference type="EMBL" id="CP000878">
    <property type="protein sequence ID" value="ABX08310.1"/>
    <property type="molecule type" value="Genomic_DNA"/>
</dbReference>
<dbReference type="Proteomes" id="UP000000788">
    <property type="component" value="Chromosome"/>
</dbReference>
<name>A9BE00_PROM4</name>
<accession>A9BE00</accession>
<proteinExistence type="predicted"/>
<gene>
    <name evidence="1" type="ordered locus">P9211_03791</name>
</gene>
<dbReference type="HOGENOM" id="CLU_2635206_0_0_3"/>
<keyword evidence="2" id="KW-1185">Reference proteome</keyword>
<dbReference type="AlphaFoldDB" id="A9BE00"/>
<dbReference type="KEGG" id="pmj:P9211_03791"/>